<dbReference type="AlphaFoldDB" id="A0A6A6ZTG3"/>
<feature type="compositionally biased region" description="Basic residues" evidence="1">
    <location>
        <begin position="351"/>
        <end position="361"/>
    </location>
</feature>
<organism evidence="2 3">
    <name type="scientific">Ophiobolus disseminans</name>
    <dbReference type="NCBI Taxonomy" id="1469910"/>
    <lineage>
        <taxon>Eukaryota</taxon>
        <taxon>Fungi</taxon>
        <taxon>Dikarya</taxon>
        <taxon>Ascomycota</taxon>
        <taxon>Pezizomycotina</taxon>
        <taxon>Dothideomycetes</taxon>
        <taxon>Pleosporomycetidae</taxon>
        <taxon>Pleosporales</taxon>
        <taxon>Pleosporineae</taxon>
        <taxon>Phaeosphaeriaceae</taxon>
        <taxon>Ophiobolus</taxon>
    </lineage>
</organism>
<feature type="compositionally biased region" description="Basic residues" evidence="1">
    <location>
        <begin position="264"/>
        <end position="273"/>
    </location>
</feature>
<proteinExistence type="predicted"/>
<feature type="compositionally biased region" description="Basic and acidic residues" evidence="1">
    <location>
        <begin position="154"/>
        <end position="163"/>
    </location>
</feature>
<feature type="region of interest" description="Disordered" evidence="1">
    <location>
        <begin position="120"/>
        <end position="361"/>
    </location>
</feature>
<reference evidence="2" key="1">
    <citation type="journal article" date="2020" name="Stud. Mycol.">
        <title>101 Dothideomycetes genomes: a test case for predicting lifestyles and emergence of pathogens.</title>
        <authorList>
            <person name="Haridas S."/>
            <person name="Albert R."/>
            <person name="Binder M."/>
            <person name="Bloem J."/>
            <person name="Labutti K."/>
            <person name="Salamov A."/>
            <person name="Andreopoulos B."/>
            <person name="Baker S."/>
            <person name="Barry K."/>
            <person name="Bills G."/>
            <person name="Bluhm B."/>
            <person name="Cannon C."/>
            <person name="Castanera R."/>
            <person name="Culley D."/>
            <person name="Daum C."/>
            <person name="Ezra D."/>
            <person name="Gonzalez J."/>
            <person name="Henrissat B."/>
            <person name="Kuo A."/>
            <person name="Liang C."/>
            <person name="Lipzen A."/>
            <person name="Lutzoni F."/>
            <person name="Magnuson J."/>
            <person name="Mondo S."/>
            <person name="Nolan M."/>
            <person name="Ohm R."/>
            <person name="Pangilinan J."/>
            <person name="Park H.-J."/>
            <person name="Ramirez L."/>
            <person name="Alfaro M."/>
            <person name="Sun H."/>
            <person name="Tritt A."/>
            <person name="Yoshinaga Y."/>
            <person name="Zwiers L.-H."/>
            <person name="Turgeon B."/>
            <person name="Goodwin S."/>
            <person name="Spatafora J."/>
            <person name="Crous P."/>
            <person name="Grigoriev I."/>
        </authorList>
    </citation>
    <scope>NUCLEOTIDE SEQUENCE</scope>
    <source>
        <strain evidence="2">CBS 113818</strain>
    </source>
</reference>
<evidence type="ECO:0000313" key="3">
    <source>
        <dbReference type="Proteomes" id="UP000799424"/>
    </source>
</evidence>
<keyword evidence="3" id="KW-1185">Reference proteome</keyword>
<gene>
    <name evidence="2" type="ORF">CC86DRAFT_408752</name>
</gene>
<protein>
    <submittedName>
        <fullName evidence="2">Uncharacterized protein</fullName>
    </submittedName>
</protein>
<feature type="compositionally biased region" description="Basic and acidic residues" evidence="1">
    <location>
        <begin position="314"/>
        <end position="323"/>
    </location>
</feature>
<dbReference type="EMBL" id="MU006231">
    <property type="protein sequence ID" value="KAF2823724.1"/>
    <property type="molecule type" value="Genomic_DNA"/>
</dbReference>
<evidence type="ECO:0000256" key="1">
    <source>
        <dbReference type="SAM" id="MobiDB-lite"/>
    </source>
</evidence>
<dbReference type="Proteomes" id="UP000799424">
    <property type="component" value="Unassembled WGS sequence"/>
</dbReference>
<accession>A0A6A6ZTG3</accession>
<dbReference type="OrthoDB" id="3800684at2759"/>
<feature type="compositionally biased region" description="Basic and acidic residues" evidence="1">
    <location>
        <begin position="330"/>
        <end position="342"/>
    </location>
</feature>
<name>A0A6A6ZTG3_9PLEO</name>
<feature type="compositionally biased region" description="Polar residues" evidence="1">
    <location>
        <begin position="190"/>
        <end position="199"/>
    </location>
</feature>
<sequence length="361" mass="40419">MAMSLTLMDISILDTNIRARVVYFLDLVWEEATVCFLGRAWEEVARVIHLEVQLQIAGRLWASMFHRAEYRGRGNQEGVEGIRSDRSLEGRRCLMADLRGRIVVPGSAAPTPTMGCNHSTPPPLELGPGGRTLVPPKSYRNKHRKHYDEEDYMPEYHRVEGSSRQRPSRHIRRHQEQANGGVEFDPFTGRPSQRAQSMPFNFPQPAHPSARHGSGRHDQPRNSAPAFGAPGMQSYPHPSRHGVSAHDWANPASHHPPAPSAHQPSHHQRVRKGKLPEGARLPTGVQDPLATVSDPKPFGHFGLREHVPGMSKLQPEKHGRADDPNANWKVQDEIRKLQEEQARGGGGRGSRSGRHRSERPQ</sequence>
<evidence type="ECO:0000313" key="2">
    <source>
        <dbReference type="EMBL" id="KAF2823724.1"/>
    </source>
</evidence>